<sequence length="192" mass="21452">MIRALEIAVLLVLTMLLPAVPFSHAHDLPEEPLVLLTEAAEDPCSICAEQKRRKAFRILNEHFVPGREIRGGETCRMTKPDGEDALVLTCYPSPSLKDSLDDSGNATQVVFSIYTPQNRLVGIPESGYTAHDIYDLYRTSPAGTIFEGRIRLIEYAYGDGPTFNYFRQTNRLQFHCSIVELKPVTPGADPLR</sequence>
<name>A0A485M5S7_9ZZZZ</name>
<dbReference type="AlphaFoldDB" id="A0A485M5S7"/>
<reference evidence="1" key="1">
    <citation type="submission" date="2019-03" db="EMBL/GenBank/DDBJ databases">
        <authorList>
            <person name="Hao L."/>
        </authorList>
    </citation>
    <scope>NUCLEOTIDE SEQUENCE</scope>
</reference>
<organism evidence="1">
    <name type="scientific">anaerobic digester metagenome</name>
    <dbReference type="NCBI Taxonomy" id="1263854"/>
    <lineage>
        <taxon>unclassified sequences</taxon>
        <taxon>metagenomes</taxon>
        <taxon>ecological metagenomes</taxon>
    </lineage>
</organism>
<dbReference type="EMBL" id="CAADRM010000158">
    <property type="protein sequence ID" value="VFU18837.1"/>
    <property type="molecule type" value="Genomic_DNA"/>
</dbReference>
<proteinExistence type="predicted"/>
<protein>
    <submittedName>
        <fullName evidence="1">Uncharacterized protein</fullName>
    </submittedName>
</protein>
<evidence type="ECO:0000313" key="1">
    <source>
        <dbReference type="EMBL" id="VFU18837.1"/>
    </source>
</evidence>
<accession>A0A485M5S7</accession>
<gene>
    <name evidence="1" type="ORF">SCFA_90041</name>
</gene>